<dbReference type="Pfam" id="PF07519">
    <property type="entry name" value="Tannase"/>
    <property type="match status" value="1"/>
</dbReference>
<reference evidence="13 14" key="1">
    <citation type="journal article" date="2018" name="IMA Fungus">
        <title>IMA Genome-F 10: Nine draft genome sequences of Claviceps purpurea s.lat., including C. arundinis, C. humidiphila, and C. cf. spartinae, pseudomolecules for the pitch canker pathogen Fusarium circinatum, draft genome of Davidsoniella eucalypti, Grosmannia galeiformis, Quambalaria eucalypti, and Teratosphaeria destructans.</title>
        <authorList>
            <person name="Wingfield B.D."/>
            <person name="Liu M."/>
            <person name="Nguyen H.D."/>
            <person name="Lane F.A."/>
            <person name="Morgan S.W."/>
            <person name="De Vos L."/>
            <person name="Wilken P.M."/>
            <person name="Duong T.A."/>
            <person name="Aylward J."/>
            <person name="Coetzee M.P."/>
            <person name="Dadej K."/>
            <person name="De Beer Z.W."/>
            <person name="Findlay W."/>
            <person name="Havenga M."/>
            <person name="Kolarik M."/>
            <person name="Menzies J.G."/>
            <person name="Naidoo K."/>
            <person name="Pochopski O."/>
            <person name="Shoukouhi P."/>
            <person name="Santana Q.C."/>
            <person name="Seifert K.A."/>
            <person name="Soal N."/>
            <person name="Steenkamp E.T."/>
            <person name="Tatham C.T."/>
            <person name="van der Nest M.A."/>
            <person name="Wingfield M.J."/>
        </authorList>
    </citation>
    <scope>NUCLEOTIDE SEQUENCE [LARGE SCALE GENOMIC DNA]</scope>
    <source>
        <strain evidence="13">CMW44962</strain>
    </source>
</reference>
<keyword evidence="14" id="KW-1185">Reference proteome</keyword>
<dbReference type="Proteomes" id="UP001138500">
    <property type="component" value="Unassembled WGS sequence"/>
</dbReference>
<evidence type="ECO:0000256" key="12">
    <source>
        <dbReference type="SAM" id="MobiDB-lite"/>
    </source>
</evidence>
<keyword evidence="7" id="KW-0106">Calcium</keyword>
<dbReference type="InterPro" id="IPR029058">
    <property type="entry name" value="AB_hydrolase_fold"/>
</dbReference>
<evidence type="ECO:0000256" key="5">
    <source>
        <dbReference type="ARBA" id="ARBA00022729"/>
    </source>
</evidence>
<comment type="catalytic activity">
    <reaction evidence="9">
        <text>feruloyl-polysaccharide + H2O = ferulate + polysaccharide.</text>
        <dbReference type="EC" id="3.1.1.73"/>
    </reaction>
</comment>
<accession>A0A9W7STF3</accession>
<dbReference type="InterPro" id="IPR011118">
    <property type="entry name" value="Tannase/feruloyl_esterase"/>
</dbReference>
<keyword evidence="11" id="KW-0175">Coiled coil</keyword>
<reference evidence="13 14" key="2">
    <citation type="journal article" date="2021" name="Curr. Genet.">
        <title>Genetic response to nitrogen starvation in the aggressive Eucalyptus foliar pathogen Teratosphaeria destructans.</title>
        <authorList>
            <person name="Havenga M."/>
            <person name="Wingfield B.D."/>
            <person name="Wingfield M.J."/>
            <person name="Dreyer L.L."/>
            <person name="Roets F."/>
            <person name="Aylward J."/>
        </authorList>
    </citation>
    <scope>NUCLEOTIDE SEQUENCE [LARGE SCALE GENOMIC DNA]</scope>
    <source>
        <strain evidence="13">CMW44962</strain>
    </source>
</reference>
<keyword evidence="3" id="KW-0119">Carbohydrate metabolism</keyword>
<feature type="signal peptide" evidence="10">
    <location>
        <begin position="1"/>
        <end position="20"/>
    </location>
</feature>
<comment type="similarity">
    <text evidence="1 10">Belongs to the tannase family.</text>
</comment>
<evidence type="ECO:0000256" key="9">
    <source>
        <dbReference type="ARBA" id="ARBA00034075"/>
    </source>
</evidence>
<keyword evidence="6 10" id="KW-0378">Hydrolase</keyword>
<dbReference type="OrthoDB" id="3039123at2759"/>
<dbReference type="AlphaFoldDB" id="A0A9W7STF3"/>
<dbReference type="PANTHER" id="PTHR33938">
    <property type="entry name" value="FERULOYL ESTERASE B-RELATED"/>
    <property type="match status" value="1"/>
</dbReference>
<protein>
    <recommendedName>
        <fullName evidence="10">Carboxylic ester hydrolase</fullName>
        <ecNumber evidence="10">3.1.1.-</ecNumber>
    </recommendedName>
</protein>
<dbReference type="EC" id="3.1.1.-" evidence="10"/>
<evidence type="ECO:0000256" key="8">
    <source>
        <dbReference type="ARBA" id="ARBA00023157"/>
    </source>
</evidence>
<evidence type="ECO:0000256" key="6">
    <source>
        <dbReference type="ARBA" id="ARBA00022801"/>
    </source>
</evidence>
<keyword evidence="3" id="KW-0858">Xylan degradation</keyword>
<dbReference type="EMBL" id="RIBY02001556">
    <property type="protein sequence ID" value="KAH9828451.1"/>
    <property type="molecule type" value="Genomic_DNA"/>
</dbReference>
<keyword evidence="5 10" id="KW-0732">Signal</keyword>
<evidence type="ECO:0000256" key="11">
    <source>
        <dbReference type="SAM" id="Coils"/>
    </source>
</evidence>
<evidence type="ECO:0000256" key="3">
    <source>
        <dbReference type="ARBA" id="ARBA00022651"/>
    </source>
</evidence>
<dbReference type="GO" id="GO:0045493">
    <property type="term" value="P:xylan catabolic process"/>
    <property type="evidence" value="ECO:0007669"/>
    <property type="project" value="UniProtKB-KW"/>
</dbReference>
<keyword evidence="2" id="KW-0719">Serine esterase</keyword>
<dbReference type="Gene3D" id="3.40.50.1820">
    <property type="entry name" value="alpha/beta hydrolase"/>
    <property type="match status" value="1"/>
</dbReference>
<feature type="chain" id="PRO_5041018573" description="Carboxylic ester hydrolase" evidence="10">
    <location>
        <begin position="21"/>
        <end position="732"/>
    </location>
</feature>
<comment type="caution">
    <text evidence="13">The sequence shown here is derived from an EMBL/GenBank/DDBJ whole genome shotgun (WGS) entry which is preliminary data.</text>
</comment>
<evidence type="ECO:0000256" key="7">
    <source>
        <dbReference type="ARBA" id="ARBA00022837"/>
    </source>
</evidence>
<feature type="coiled-coil region" evidence="11">
    <location>
        <begin position="29"/>
        <end position="63"/>
    </location>
</feature>
<feature type="compositionally biased region" description="Low complexity" evidence="12">
    <location>
        <begin position="141"/>
        <end position="160"/>
    </location>
</feature>
<keyword evidence="8" id="KW-1015">Disulfide bond</keyword>
<evidence type="ECO:0000256" key="2">
    <source>
        <dbReference type="ARBA" id="ARBA00022487"/>
    </source>
</evidence>
<dbReference type="GO" id="GO:0030600">
    <property type="term" value="F:feruloyl esterase activity"/>
    <property type="evidence" value="ECO:0007669"/>
    <property type="project" value="UniProtKB-EC"/>
</dbReference>
<dbReference type="SUPFAM" id="SSF53474">
    <property type="entry name" value="alpha/beta-Hydrolases"/>
    <property type="match status" value="1"/>
</dbReference>
<evidence type="ECO:0000256" key="1">
    <source>
        <dbReference type="ARBA" id="ARBA00006249"/>
    </source>
</evidence>
<organism evidence="13 14">
    <name type="scientific">Teratosphaeria destructans</name>
    <dbReference type="NCBI Taxonomy" id="418781"/>
    <lineage>
        <taxon>Eukaryota</taxon>
        <taxon>Fungi</taxon>
        <taxon>Dikarya</taxon>
        <taxon>Ascomycota</taxon>
        <taxon>Pezizomycotina</taxon>
        <taxon>Dothideomycetes</taxon>
        <taxon>Dothideomycetidae</taxon>
        <taxon>Mycosphaerellales</taxon>
        <taxon>Teratosphaeriaceae</taxon>
        <taxon>Teratosphaeria</taxon>
    </lineage>
</organism>
<evidence type="ECO:0000313" key="13">
    <source>
        <dbReference type="EMBL" id="KAH9828451.1"/>
    </source>
</evidence>
<name>A0A9W7STF3_9PEZI</name>
<proteinExistence type="inferred from homology"/>
<sequence length="732" mass="78190">MRSDVPLVSFLFGTVVFAAAVLPVHQRRDDSLGSEIEKIEQEITELEQDLEQDLEDLEAYILTNPQHPAGSAVSTPAAATSFAAAASSLANAVSLATQSPSLPASDSSALASLSSVAASISSAYHSFSAATTPSSSLIPLTSSSTSATASTPASGSPVSANTTSASIMAPTATAVSNGTLNSDFTSDSACSSLCSSLTFSSDLEVTPYICESYPANTNITITGGQADVACGSTILLSGGGVCRVTFSITTSFASSTYGEVWLPNENTTAWNGRTISTDNGGLDGCVAYDDMQYLTGLGFAAFGDNGGHNSSAYDGTAFSNNNEAVLDWVYRARHESVQAGKDIVNQFYGKPQDYAYYIGCSTGGQQGLHSAQYFPDDFDGIIAGSAAADMNHLEDWSARFIQLTGVEGDDTFLTEDEWIFVQSYIFAQCDEGLDGVDDGIIEDPTICLFNTSAIPVCGSTTNDSCLTSTQINTVYQVFTELYNTEGELLYPALLYGSQVDAYRLGQLSGSVQGIAHDWFAYAVYNNSDFNITQLDQDNYAYADTLDEYHGNVSSFNGDLSAFKNAGKKLLMYHGLADPLVSGANSQRYYQKVAKTLGITDYTEIDPFMRLFRVSGMAHCGVGGISGAGAWMFGQTGDAWYPGVADNIVQNLVDWVENDNAPDTITGTKFWYDEPSLGLEFTRPHCRFPFRTTYKGSGEWQDAANWNCTYIEDWQECGVGAHPRTCNVDGSFT</sequence>
<gene>
    <name evidence="13" type="ORF">Tdes44962_MAKER02369</name>
</gene>
<dbReference type="PANTHER" id="PTHR33938:SF15">
    <property type="entry name" value="FERULOYL ESTERASE B-RELATED"/>
    <property type="match status" value="1"/>
</dbReference>
<evidence type="ECO:0000256" key="10">
    <source>
        <dbReference type="RuleBase" id="RU361238"/>
    </source>
</evidence>
<keyword evidence="4" id="KW-0479">Metal-binding</keyword>
<dbReference type="GO" id="GO:0046872">
    <property type="term" value="F:metal ion binding"/>
    <property type="evidence" value="ECO:0007669"/>
    <property type="project" value="UniProtKB-KW"/>
</dbReference>
<keyword evidence="3" id="KW-0624">Polysaccharide degradation</keyword>
<evidence type="ECO:0000313" key="14">
    <source>
        <dbReference type="Proteomes" id="UP001138500"/>
    </source>
</evidence>
<feature type="region of interest" description="Disordered" evidence="12">
    <location>
        <begin position="141"/>
        <end position="161"/>
    </location>
</feature>
<evidence type="ECO:0000256" key="4">
    <source>
        <dbReference type="ARBA" id="ARBA00022723"/>
    </source>
</evidence>